<dbReference type="InParanoid" id="D8SBK6"/>
<dbReference type="PROSITE" id="PS00108">
    <property type="entry name" value="PROTEIN_KINASE_ST"/>
    <property type="match status" value="1"/>
</dbReference>
<feature type="domain" description="Protein kinase" evidence="2">
    <location>
        <begin position="164"/>
        <end position="451"/>
    </location>
</feature>
<organism evidence="4">
    <name type="scientific">Selaginella moellendorffii</name>
    <name type="common">Spikemoss</name>
    <dbReference type="NCBI Taxonomy" id="88036"/>
    <lineage>
        <taxon>Eukaryota</taxon>
        <taxon>Viridiplantae</taxon>
        <taxon>Streptophyta</taxon>
        <taxon>Embryophyta</taxon>
        <taxon>Tracheophyta</taxon>
        <taxon>Lycopodiopsida</taxon>
        <taxon>Selaginellales</taxon>
        <taxon>Selaginellaceae</taxon>
        <taxon>Selaginella</taxon>
    </lineage>
</organism>
<evidence type="ECO:0000256" key="1">
    <source>
        <dbReference type="SAM" id="MobiDB-lite"/>
    </source>
</evidence>
<dbReference type="Proteomes" id="UP000001514">
    <property type="component" value="Unassembled WGS sequence"/>
</dbReference>
<dbReference type="KEGG" id="smo:SELMODRAFT_420307"/>
<proteinExistence type="predicted"/>
<name>D8SBK6_SELML</name>
<dbReference type="PANTHER" id="PTHR46699">
    <property type="entry name" value="SERINE/THREONINE-PROTEIN KINASE STN8, CHLOROPLASTIC-RELATED"/>
    <property type="match status" value="1"/>
</dbReference>
<evidence type="ECO:0000313" key="3">
    <source>
        <dbReference type="EMBL" id="EFJ18271.1"/>
    </source>
</evidence>
<dbReference type="InterPro" id="IPR008271">
    <property type="entry name" value="Ser/Thr_kinase_AS"/>
</dbReference>
<gene>
    <name evidence="3" type="ORF">SELMODRAFT_420307</name>
</gene>
<dbReference type="Gramene" id="EFJ18271">
    <property type="protein sequence ID" value="EFJ18271"/>
    <property type="gene ID" value="SELMODRAFT_420307"/>
</dbReference>
<dbReference type="InterPro" id="IPR011009">
    <property type="entry name" value="Kinase-like_dom_sf"/>
</dbReference>
<dbReference type="InterPro" id="IPR000719">
    <property type="entry name" value="Prot_kinase_dom"/>
</dbReference>
<dbReference type="eggNOG" id="KOG0594">
    <property type="taxonomic scope" value="Eukaryota"/>
</dbReference>
<dbReference type="AlphaFoldDB" id="D8SBK6"/>
<dbReference type="PROSITE" id="PS50011">
    <property type="entry name" value="PROTEIN_KINASE_DOM"/>
    <property type="match status" value="1"/>
</dbReference>
<feature type="region of interest" description="Disordered" evidence="1">
    <location>
        <begin position="449"/>
        <end position="591"/>
    </location>
</feature>
<dbReference type="Gene3D" id="1.10.510.10">
    <property type="entry name" value="Transferase(Phosphotransferase) domain 1"/>
    <property type="match status" value="1"/>
</dbReference>
<feature type="region of interest" description="Disordered" evidence="1">
    <location>
        <begin position="1"/>
        <end position="26"/>
    </location>
</feature>
<dbReference type="PANTHER" id="PTHR46699:SF5">
    <property type="entry name" value="PROTEIN KINASE DOMAIN-CONTAINING PROTEIN"/>
    <property type="match status" value="1"/>
</dbReference>
<accession>D8SBK6</accession>
<dbReference type="GO" id="GO:0004672">
    <property type="term" value="F:protein kinase activity"/>
    <property type="evidence" value="ECO:0007669"/>
    <property type="project" value="InterPro"/>
</dbReference>
<dbReference type="STRING" id="88036.D8SBK6"/>
<sequence>MARKRRALAVKSSNARAGEEEEDAAAAEDDRVAELCRAIDLQGERLHSGGNLSILVSTVQARATAIRAIRDAQIAEFLAQLQLQQASLSEEMLDMPICDFLERFCPNTELVCKESGVVEMRKKKLPTSDAGDPLASLFALSALKNTSSTAAAAATAKKSSASFFCTPRTLGGGISSSMKTRIIHIGKVLVLLAAAPMEIFLLGAGSCSLKRMTSQLVAIRAFAIRLLRLSGLAIREFHEHHDNGPPSLRGRGLWLVWKFQGYHTLNHYMKQKTFPENLSKQLLGDSATNKRYGSINQRQNALILRIIMTHLLYNLQQIHRTSVVHCDVKPLNLILAGDMDTFKLVDLGACVNLRSVPNETIMDPDYAPPEQYVMPSLKVNKRPAFVEEFTTIAMALIASLTNKMLLVAALMAAVVVDSSRMIQRLVLLSPPTGPNPGGNSKDVDEVAMEFISPPSGPSPGGNGGSRFEVSKPRTPSPPAGPSRVHNGEGQFVVSKPRTTPSPPAGPSPVHNGGGQFVVSKPRITPSPPAGPSRVHNGEGQFVVSKPRTTPSPPAGPSPVHRRPVRRLQAPSPPSGPSPVHDEIDLHLVPAGPNPLHNFGTVFHSVPEGPDPVGN</sequence>
<dbReference type="SUPFAM" id="SSF56112">
    <property type="entry name" value="Protein kinase-like (PK-like)"/>
    <property type="match status" value="1"/>
</dbReference>
<evidence type="ECO:0000313" key="4">
    <source>
        <dbReference type="Proteomes" id="UP000001514"/>
    </source>
</evidence>
<dbReference type="HOGENOM" id="CLU_445104_0_0_1"/>
<dbReference type="GO" id="GO:0005524">
    <property type="term" value="F:ATP binding"/>
    <property type="evidence" value="ECO:0007669"/>
    <property type="project" value="InterPro"/>
</dbReference>
<keyword evidence="4" id="KW-1185">Reference proteome</keyword>
<evidence type="ECO:0000259" key="2">
    <source>
        <dbReference type="PROSITE" id="PS50011"/>
    </source>
</evidence>
<dbReference type="EMBL" id="GL377610">
    <property type="protein sequence ID" value="EFJ18271.1"/>
    <property type="molecule type" value="Genomic_DNA"/>
</dbReference>
<reference evidence="3 4" key="1">
    <citation type="journal article" date="2011" name="Science">
        <title>The Selaginella genome identifies genetic changes associated with the evolution of vascular plants.</title>
        <authorList>
            <person name="Banks J.A."/>
            <person name="Nishiyama T."/>
            <person name="Hasebe M."/>
            <person name="Bowman J.L."/>
            <person name="Gribskov M."/>
            <person name="dePamphilis C."/>
            <person name="Albert V.A."/>
            <person name="Aono N."/>
            <person name="Aoyama T."/>
            <person name="Ambrose B.A."/>
            <person name="Ashton N.W."/>
            <person name="Axtell M.J."/>
            <person name="Barker E."/>
            <person name="Barker M.S."/>
            <person name="Bennetzen J.L."/>
            <person name="Bonawitz N.D."/>
            <person name="Chapple C."/>
            <person name="Cheng C."/>
            <person name="Correa L.G."/>
            <person name="Dacre M."/>
            <person name="DeBarry J."/>
            <person name="Dreyer I."/>
            <person name="Elias M."/>
            <person name="Engstrom E.M."/>
            <person name="Estelle M."/>
            <person name="Feng L."/>
            <person name="Finet C."/>
            <person name="Floyd S.K."/>
            <person name="Frommer W.B."/>
            <person name="Fujita T."/>
            <person name="Gramzow L."/>
            <person name="Gutensohn M."/>
            <person name="Harholt J."/>
            <person name="Hattori M."/>
            <person name="Heyl A."/>
            <person name="Hirai T."/>
            <person name="Hiwatashi Y."/>
            <person name="Ishikawa M."/>
            <person name="Iwata M."/>
            <person name="Karol K.G."/>
            <person name="Koehler B."/>
            <person name="Kolukisaoglu U."/>
            <person name="Kubo M."/>
            <person name="Kurata T."/>
            <person name="Lalonde S."/>
            <person name="Li K."/>
            <person name="Li Y."/>
            <person name="Litt A."/>
            <person name="Lyons E."/>
            <person name="Manning G."/>
            <person name="Maruyama T."/>
            <person name="Michael T.P."/>
            <person name="Mikami K."/>
            <person name="Miyazaki S."/>
            <person name="Morinaga S."/>
            <person name="Murata T."/>
            <person name="Mueller-Roeber B."/>
            <person name="Nelson D.R."/>
            <person name="Obara M."/>
            <person name="Oguri Y."/>
            <person name="Olmstead R.G."/>
            <person name="Onodera N."/>
            <person name="Petersen B.L."/>
            <person name="Pils B."/>
            <person name="Prigge M."/>
            <person name="Rensing S.A."/>
            <person name="Riano-Pachon D.M."/>
            <person name="Roberts A.W."/>
            <person name="Sato Y."/>
            <person name="Scheller H.V."/>
            <person name="Schulz B."/>
            <person name="Schulz C."/>
            <person name="Shakirov E.V."/>
            <person name="Shibagaki N."/>
            <person name="Shinohara N."/>
            <person name="Shippen D.E."/>
            <person name="Soerensen I."/>
            <person name="Sotooka R."/>
            <person name="Sugimoto N."/>
            <person name="Sugita M."/>
            <person name="Sumikawa N."/>
            <person name="Tanurdzic M."/>
            <person name="Theissen G."/>
            <person name="Ulvskov P."/>
            <person name="Wakazuki S."/>
            <person name="Weng J.K."/>
            <person name="Willats W.W."/>
            <person name="Wipf D."/>
            <person name="Wolf P.G."/>
            <person name="Yang L."/>
            <person name="Zimmer A.D."/>
            <person name="Zhu Q."/>
            <person name="Mitros T."/>
            <person name="Hellsten U."/>
            <person name="Loque D."/>
            <person name="Otillar R."/>
            <person name="Salamov A."/>
            <person name="Schmutz J."/>
            <person name="Shapiro H."/>
            <person name="Lindquist E."/>
            <person name="Lucas S."/>
            <person name="Rokhsar D."/>
            <person name="Grigoriev I.V."/>
        </authorList>
    </citation>
    <scope>NUCLEOTIDE SEQUENCE [LARGE SCALE GENOMIC DNA]</scope>
</reference>
<protein>
    <recommendedName>
        <fullName evidence="2">Protein kinase domain-containing protein</fullName>
    </recommendedName>
</protein>
<dbReference type="Pfam" id="PF00069">
    <property type="entry name" value="Pkinase"/>
    <property type="match status" value="1"/>
</dbReference>